<dbReference type="InterPro" id="IPR054783">
    <property type="entry name" value="P60-like"/>
</dbReference>
<dbReference type="EMBL" id="JAHMHH010000001">
    <property type="protein sequence ID" value="MBU4692077.1"/>
    <property type="molecule type" value="Genomic_DNA"/>
</dbReference>
<keyword evidence="3" id="KW-1185">Reference proteome</keyword>
<protein>
    <recommendedName>
        <fullName evidence="4">Lipoprotein</fullName>
    </recommendedName>
</protein>
<reference evidence="2" key="1">
    <citation type="submission" date="2021-06" db="EMBL/GenBank/DDBJ databases">
        <title>Novel Mycoplasma species detected in California sea lions (Zalophus californianus) from the USA.</title>
        <authorList>
            <person name="Volokhov D.V."/>
            <person name="Furtak V.A."/>
            <person name="Zagorodnyaya T.A."/>
        </authorList>
    </citation>
    <scope>NUCLEOTIDE SEQUENCE [LARGE SCALE GENOMIC DNA]</scope>
    <source>
        <strain evidence="2">CSL 5346</strain>
    </source>
</reference>
<organism evidence="2 3">
    <name type="scientific">Mycoplasma zalophi</name>
    <dbReference type="NCBI Taxonomy" id="191287"/>
    <lineage>
        <taxon>Bacteria</taxon>
        <taxon>Bacillati</taxon>
        <taxon>Mycoplasmatota</taxon>
        <taxon>Mollicutes</taxon>
        <taxon>Mycoplasmataceae</taxon>
        <taxon>Mycoplasma</taxon>
    </lineage>
</organism>
<evidence type="ECO:0000313" key="2">
    <source>
        <dbReference type="EMBL" id="MBU4692077.1"/>
    </source>
</evidence>
<comment type="caution">
    <text evidence="2">The sequence shown here is derived from an EMBL/GenBank/DDBJ whole genome shotgun (WGS) entry which is preliminary data.</text>
</comment>
<evidence type="ECO:0000313" key="3">
    <source>
        <dbReference type="Proteomes" id="UP000718793"/>
    </source>
</evidence>
<proteinExistence type="predicted"/>
<dbReference type="RefSeq" id="WP_216488347.1">
    <property type="nucleotide sequence ID" value="NZ_JAHMHH010000001.1"/>
</dbReference>
<accession>A0ABS6DP24</accession>
<evidence type="ECO:0000256" key="1">
    <source>
        <dbReference type="SAM" id="SignalP"/>
    </source>
</evidence>
<gene>
    <name evidence="2" type="ORF">KQ875_00495</name>
</gene>
<feature type="chain" id="PRO_5045246355" description="Lipoprotein" evidence="1">
    <location>
        <begin position="23"/>
        <end position="550"/>
    </location>
</feature>
<name>A0ABS6DP24_9MOLU</name>
<dbReference type="PROSITE" id="PS51257">
    <property type="entry name" value="PROKAR_LIPOPROTEIN"/>
    <property type="match status" value="1"/>
</dbReference>
<dbReference type="Proteomes" id="UP000718793">
    <property type="component" value="Unassembled WGS sequence"/>
</dbReference>
<evidence type="ECO:0008006" key="4">
    <source>
        <dbReference type="Google" id="ProtNLM"/>
    </source>
</evidence>
<sequence>MKKSLLLSLLSVSVLAPSTAIAAISCAPSDPLDLNERGKQETVLTSQQTKTLILQSVADNLISNIYSSEITTKTEDTIKTLYENKNSQFYKDFKKFFTVFARKQLDVNGQFFVTLRQNLLNNNVDVTNFTPVGWEMPTDEQMDFLFNNSTKLSQSIRLEIEKMIIVYNYLLQNRQEVLSITRDEKNNDKSLLKVDISKFTDENKRRFNSLDKTSKDVYLIKYLLDNKLAESWSFERTENVQLLQGHALINNVDTYNALIQNNNLKYKVIDDQTLLVNGSDNIDLTKLRGHNGVHKYTGSSTGDMNYDNYSLETKDYTVEGFVNPFNNGIYSVKQLTFNASVLDKLKAKPVISLKEESKQKTSFEVEDFNVAEFTYNADTKTFTRTIDNTTFNFKLTRIESTSDGNNIRLTVELSVPELGNKAKYVFSTELRNKNQTEARQFDPFDLPKFVDFYNPNSKHIEGKYIIKIAPRMVKKESSETQKETQYVSTLENTPWSTNEQKDKIALNIVFLDYPILYKTVVKYFNEQGVGIDTNGMEKLIVDFLKAEDLI</sequence>
<feature type="signal peptide" evidence="1">
    <location>
        <begin position="1"/>
        <end position="22"/>
    </location>
</feature>
<dbReference type="NCBIfam" id="NF045835">
    <property type="entry name" value="P60_lipo"/>
    <property type="match status" value="1"/>
</dbReference>
<keyword evidence="1" id="KW-0732">Signal</keyword>